<dbReference type="EMBL" id="LT598454">
    <property type="protein sequence ID" value="SCU85502.1"/>
    <property type="molecule type" value="Genomic_DNA"/>
</dbReference>
<organism evidence="4 5">
    <name type="scientific">Lachancea dasiensis</name>
    <dbReference type="NCBI Taxonomy" id="1072105"/>
    <lineage>
        <taxon>Eukaryota</taxon>
        <taxon>Fungi</taxon>
        <taxon>Dikarya</taxon>
        <taxon>Ascomycota</taxon>
        <taxon>Saccharomycotina</taxon>
        <taxon>Saccharomycetes</taxon>
        <taxon>Saccharomycetales</taxon>
        <taxon>Saccharomycetaceae</taxon>
        <taxon>Lachancea</taxon>
    </lineage>
</organism>
<feature type="compositionally biased region" description="Acidic residues" evidence="1">
    <location>
        <begin position="108"/>
        <end position="122"/>
    </location>
</feature>
<evidence type="ECO:0000259" key="3">
    <source>
        <dbReference type="SMART" id="SM01293"/>
    </source>
</evidence>
<evidence type="ECO:0000313" key="5">
    <source>
        <dbReference type="Proteomes" id="UP000190274"/>
    </source>
</evidence>
<protein>
    <submittedName>
        <fullName evidence="4">LADA_0D07910g1_1</fullName>
    </submittedName>
</protein>
<dbReference type="GO" id="GO:0016239">
    <property type="term" value="P:positive regulation of macroautophagy"/>
    <property type="evidence" value="ECO:0007669"/>
    <property type="project" value="EnsemblFungi"/>
</dbReference>
<dbReference type="Pfam" id="PF11882">
    <property type="entry name" value="DUF3402"/>
    <property type="match status" value="2"/>
</dbReference>
<name>A0A1G4J6P2_9SACH</name>
<dbReference type="OrthoDB" id="18234at2759"/>
<dbReference type="GO" id="GO:0007010">
    <property type="term" value="P:cytoskeleton organization"/>
    <property type="evidence" value="ECO:0007669"/>
    <property type="project" value="TreeGrafter"/>
</dbReference>
<dbReference type="GO" id="GO:0000321">
    <property type="term" value="P:re-entry into mitotic cell cycle after pheromone arrest"/>
    <property type="evidence" value="ECO:0007669"/>
    <property type="project" value="EnsemblFungi"/>
</dbReference>
<evidence type="ECO:0000259" key="2">
    <source>
        <dbReference type="SMART" id="SM01292"/>
    </source>
</evidence>
<keyword evidence="5" id="KW-1185">Reference proteome</keyword>
<dbReference type="GO" id="GO:0005829">
    <property type="term" value="C:cytosol"/>
    <property type="evidence" value="ECO:0007669"/>
    <property type="project" value="TreeGrafter"/>
</dbReference>
<feature type="region of interest" description="Disordered" evidence="1">
    <location>
        <begin position="65"/>
        <end position="140"/>
    </location>
</feature>
<dbReference type="STRING" id="1266660.A0A1G4J6P2"/>
<feature type="region of interest" description="Disordered" evidence="1">
    <location>
        <begin position="1"/>
        <end position="50"/>
    </location>
</feature>
<dbReference type="Pfam" id="PF07923">
    <property type="entry name" value="N1221"/>
    <property type="match status" value="1"/>
</dbReference>
<dbReference type="GO" id="GO:0000138">
    <property type="term" value="C:Golgi trans cisterna"/>
    <property type="evidence" value="ECO:0007669"/>
    <property type="project" value="EnsemblFungi"/>
</dbReference>
<dbReference type="SMART" id="SM01293">
    <property type="entry name" value="DUF3402"/>
    <property type="match status" value="1"/>
</dbReference>
<evidence type="ECO:0000256" key="1">
    <source>
        <dbReference type="SAM" id="MobiDB-lite"/>
    </source>
</evidence>
<feature type="domain" description="Far11/STRP N-terminal" evidence="2">
    <location>
        <begin position="194"/>
        <end position="468"/>
    </location>
</feature>
<dbReference type="GO" id="GO:0031573">
    <property type="term" value="P:mitotic intra-S DNA damage checkpoint signaling"/>
    <property type="evidence" value="ECO:0007669"/>
    <property type="project" value="EnsemblFungi"/>
</dbReference>
<dbReference type="InterPro" id="IPR012486">
    <property type="entry name" value="Far11/STRP_N"/>
</dbReference>
<feature type="region of interest" description="Disordered" evidence="1">
    <location>
        <begin position="500"/>
        <end position="519"/>
    </location>
</feature>
<dbReference type="AlphaFoldDB" id="A0A1G4J6P2"/>
<dbReference type="GO" id="GO:0005783">
    <property type="term" value="C:endoplasmic reticulum"/>
    <property type="evidence" value="ECO:0007669"/>
    <property type="project" value="EnsemblFungi"/>
</dbReference>
<feature type="compositionally biased region" description="Low complexity" evidence="1">
    <location>
        <begin position="68"/>
        <end position="92"/>
    </location>
</feature>
<accession>A0A1G4J6P2</accession>
<dbReference type="SMART" id="SM01292">
    <property type="entry name" value="N1221"/>
    <property type="match status" value="1"/>
</dbReference>
<dbReference type="PANTHER" id="PTHR13239:SF4">
    <property type="entry name" value="AT25231P"/>
    <property type="match status" value="1"/>
</dbReference>
<proteinExistence type="predicted"/>
<sequence length="929" mass="105979">MPEGIKSRSPLIKSLSSKDLRRRSGHRLGYLSGEPMPHEGNVSEPASEAEEHLLQDLDNILYKKLHLGDSSPKSSSLRGSPISLSPPRSPSDLNDKATEANALNPDAQQEEEEEEEEEEEDEFKNVDEIDGPISPSSSVGSLKELARSHLHKNHDQRISPDVDYNLPVDEDYQNQLKKRASEIENDLHFHHPSKTALQWSMQDFYGLQEELPDWFSFADYSVLPEIKTSFENSFDADKFLSDTKYAQSTVRDLASESAIQSVEMARFHSLAYICLGLFGAQESRENHIKEIRRSNLILLPYMSNLAKAFMHHATMCRDSSSHLKQYTKLHLLSGTVVFSLINVILESQEGSITEAQKNSTIIIIEETNLLEYITKYIEHWRWSSRLSMRIRNAIILLQRLLLLQFGDMEFYAKVKRYVCKKHNINAKSDRPDKLTISPLDYHAFREDVSARFPTFLPPTSNVPACFDNSNSLSQFLEIPRPKSKSTLMTNVSAPEFHIATPAPSPSSSPISQANTGSKTRKSFQTNLAYPALYPSDDELEIKSYLSERLPSLEKVANDENVPFSVLEATKIIHNSMEVKLSTKQLWHEREVFMAEERGWGPSSGMSRSTPYHYDPESSAIEAQTMARVERFYEQCLPSFSSIVYVLHQTISSNVHNRIYTQEELPSGVTEEKLSSQLEIVRSKEVALKSAASVIFLINKWFKLNHILKFEHFCVILYDHRLISTATALLNSCSDKYSDRVFGRTLQSKNSLWKACSAFNPSYSKSFEDQQAKKAEATINLRFLNTEVYVLRLLSQVTGSKTQRLKELPLSIGSLLKKLYQIFSLDIYRPILKITQELTPFKNKKWKAEHMDLISGVYLYRRLKLNDNWVTGKDIAGELNDACGQEIALRALLQFYNFAHYKSSVEFLGYHEKSDTSFFNKEAEMLTASN</sequence>
<feature type="domain" description="Far11/STRP C-terminal" evidence="3">
    <location>
        <begin position="562"/>
        <end position="922"/>
    </location>
</feature>
<dbReference type="PANTHER" id="PTHR13239">
    <property type="entry name" value="PROTEIN REQUIRED FOR HYPHAL ANASTOMOSIS HAM-2"/>
    <property type="match status" value="1"/>
</dbReference>
<evidence type="ECO:0000313" key="4">
    <source>
        <dbReference type="EMBL" id="SCU85502.1"/>
    </source>
</evidence>
<gene>
    <name evidence="4" type="ORF">LADA_0D07910G</name>
</gene>
<dbReference type="InterPro" id="IPR040185">
    <property type="entry name" value="Far11/STRP"/>
</dbReference>
<dbReference type="Proteomes" id="UP000190274">
    <property type="component" value="Chromosome D"/>
</dbReference>
<reference evidence="4 5" key="1">
    <citation type="submission" date="2016-03" db="EMBL/GenBank/DDBJ databases">
        <authorList>
            <person name="Devillers H."/>
        </authorList>
    </citation>
    <scope>NUCLEOTIDE SEQUENCE [LARGE SCALE GENOMIC DNA]</scope>
    <source>
        <strain evidence="4">CBS 10888</strain>
    </source>
</reference>
<dbReference type="InterPro" id="IPR021819">
    <property type="entry name" value="Far11/STRP_C"/>
</dbReference>